<keyword evidence="2" id="KW-0804">Transcription</keyword>
<name>A0A183E2F5_9BILA</name>
<dbReference type="InterPro" id="IPR011263">
    <property type="entry name" value="DNA-dir_RNA_pol_RpoA/D/Rpb3"/>
</dbReference>
<dbReference type="InterPro" id="IPR036603">
    <property type="entry name" value="RBP11-like"/>
</dbReference>
<keyword evidence="1" id="KW-0240">DNA-directed RNA polymerase</keyword>
<keyword evidence="6" id="KW-1185">Reference proteome</keyword>
<accession>A0A183E2F5</accession>
<reference evidence="5 6" key="2">
    <citation type="submission" date="2018-11" db="EMBL/GenBank/DDBJ databases">
        <authorList>
            <consortium name="Pathogen Informatics"/>
        </authorList>
    </citation>
    <scope>NUCLEOTIDE SEQUENCE [LARGE SCALE GENOMIC DNA]</scope>
</reference>
<evidence type="ECO:0000256" key="3">
    <source>
        <dbReference type="ARBA" id="ARBA00025804"/>
    </source>
</evidence>
<gene>
    <name evidence="5" type="ORF">GPUH_LOCUS15146</name>
</gene>
<dbReference type="InterPro" id="IPR022842">
    <property type="entry name" value="RNAP_Rpo3/Rpb3/RPAC1"/>
</dbReference>
<dbReference type="PANTHER" id="PTHR11800:SF2">
    <property type="entry name" value="DNA-DIRECTED RNA POLYMERASE II SUBUNIT RPB3"/>
    <property type="match status" value="1"/>
</dbReference>
<reference evidence="7" key="1">
    <citation type="submission" date="2016-06" db="UniProtKB">
        <authorList>
            <consortium name="WormBaseParasite"/>
        </authorList>
    </citation>
    <scope>IDENTIFICATION</scope>
</reference>
<dbReference type="Gene3D" id="2.170.120.12">
    <property type="entry name" value="DNA-directed RNA polymerase, insert domain"/>
    <property type="match status" value="1"/>
</dbReference>
<dbReference type="Proteomes" id="UP000271098">
    <property type="component" value="Unassembled WGS sequence"/>
</dbReference>
<dbReference type="Pfam" id="PF01000">
    <property type="entry name" value="RNA_pol_A_bac"/>
    <property type="match status" value="1"/>
</dbReference>
<dbReference type="EMBL" id="UYRT01082076">
    <property type="protein sequence ID" value="VDN25449.1"/>
    <property type="molecule type" value="Genomic_DNA"/>
</dbReference>
<dbReference type="GO" id="GO:0003677">
    <property type="term" value="F:DNA binding"/>
    <property type="evidence" value="ECO:0007669"/>
    <property type="project" value="InterPro"/>
</dbReference>
<dbReference type="GO" id="GO:0005665">
    <property type="term" value="C:RNA polymerase II, core complex"/>
    <property type="evidence" value="ECO:0007669"/>
    <property type="project" value="TreeGrafter"/>
</dbReference>
<evidence type="ECO:0000259" key="4">
    <source>
        <dbReference type="SMART" id="SM00662"/>
    </source>
</evidence>
<dbReference type="HAMAP" id="MF_00320">
    <property type="entry name" value="RNApol_arch_Rpo3"/>
    <property type="match status" value="1"/>
</dbReference>
<protein>
    <submittedName>
        <fullName evidence="7">RPOLD domain-containing protein</fullName>
    </submittedName>
</protein>
<dbReference type="SUPFAM" id="SSF55257">
    <property type="entry name" value="RBP11-like subunits of RNA polymerase"/>
    <property type="match status" value="1"/>
</dbReference>
<dbReference type="Gene3D" id="3.30.1360.10">
    <property type="entry name" value="RNA polymerase, RBP11-like subunit"/>
    <property type="match status" value="1"/>
</dbReference>
<dbReference type="GO" id="GO:0046983">
    <property type="term" value="F:protein dimerization activity"/>
    <property type="evidence" value="ECO:0007669"/>
    <property type="project" value="InterPro"/>
</dbReference>
<dbReference type="OrthoDB" id="270173at2759"/>
<dbReference type="Pfam" id="PF01193">
    <property type="entry name" value="RNA_pol_L"/>
    <property type="match status" value="1"/>
</dbReference>
<dbReference type="WBParaSite" id="GPUH_0001516601-mRNA-1">
    <property type="protein sequence ID" value="GPUH_0001516601-mRNA-1"/>
    <property type="gene ID" value="GPUH_0001516601"/>
</dbReference>
<proteinExistence type="inferred from homology"/>
<organism evidence="7">
    <name type="scientific">Gongylonema pulchrum</name>
    <dbReference type="NCBI Taxonomy" id="637853"/>
    <lineage>
        <taxon>Eukaryota</taxon>
        <taxon>Metazoa</taxon>
        <taxon>Ecdysozoa</taxon>
        <taxon>Nematoda</taxon>
        <taxon>Chromadorea</taxon>
        <taxon>Rhabditida</taxon>
        <taxon>Spirurina</taxon>
        <taxon>Spiruromorpha</taxon>
        <taxon>Spiruroidea</taxon>
        <taxon>Gongylonematidae</taxon>
        <taxon>Gongylonema</taxon>
    </lineage>
</organism>
<evidence type="ECO:0000256" key="2">
    <source>
        <dbReference type="ARBA" id="ARBA00023163"/>
    </source>
</evidence>
<comment type="similarity">
    <text evidence="3">Belongs to the archaeal Rpo3/eukaryotic RPB3 RNA polymerase subunit family.</text>
</comment>
<dbReference type="PROSITE" id="PS00446">
    <property type="entry name" value="RNA_POL_D_30KD"/>
    <property type="match status" value="1"/>
</dbReference>
<dbReference type="InterPro" id="IPR011262">
    <property type="entry name" value="DNA-dir_RNA_pol_insert"/>
</dbReference>
<dbReference type="GO" id="GO:0006366">
    <property type="term" value="P:transcription by RNA polymerase II"/>
    <property type="evidence" value="ECO:0007669"/>
    <property type="project" value="TreeGrafter"/>
</dbReference>
<dbReference type="AlphaFoldDB" id="A0A183E2F5"/>
<evidence type="ECO:0000256" key="1">
    <source>
        <dbReference type="ARBA" id="ARBA00022478"/>
    </source>
</evidence>
<sequence length="320" mass="36087">MPYANQPHVAITALNDEVVRFVLEDTDLSVANSLRRIFMAEVPTMAIDWVQVESNTSVLHDEFIAHRLGLIPLTSDAVVDQMQFSRVNFCFLDCQCTEFCQFCAVEMRLRVHCDDEGIRAVTTADVETSNPDVAPACGIHMRNLEMRLRVHCDDEGIRAVTTADVETSNPDVAPACGIHMRNRNAEDSTSEDILIVKLRKGQEVDIKCIAKKGFGKEHAKWNPTCGVAFEYDPDNALRHTVLAKPEEWPKSEYSQLEEDEYEAPFDPLAKPNKFWFTVESTGALKAENIILSGITVLKKKLADIQNQLQRELLQQGHVYH</sequence>
<dbReference type="InterPro" id="IPR001514">
    <property type="entry name" value="DNA-dir_RNA_pol_30-40kDasu_CS"/>
</dbReference>
<dbReference type="InterPro" id="IPR050518">
    <property type="entry name" value="Rpo3/RPB3_RNA_Pol_subunit"/>
</dbReference>
<dbReference type="InterPro" id="IPR036643">
    <property type="entry name" value="RNApol_insert_sf"/>
</dbReference>
<dbReference type="CDD" id="cd07031">
    <property type="entry name" value="RNAP_II_RPB3"/>
    <property type="match status" value="1"/>
</dbReference>
<dbReference type="GO" id="GO:0003899">
    <property type="term" value="F:DNA-directed RNA polymerase activity"/>
    <property type="evidence" value="ECO:0007669"/>
    <property type="project" value="InterPro"/>
</dbReference>
<dbReference type="SMART" id="SM00662">
    <property type="entry name" value="RPOLD"/>
    <property type="match status" value="1"/>
</dbReference>
<feature type="domain" description="DNA-directed RNA polymerase RpoA/D/Rpb3-type" evidence="4">
    <location>
        <begin position="18"/>
        <end position="307"/>
    </location>
</feature>
<dbReference type="SUPFAM" id="SSF56553">
    <property type="entry name" value="Insert subdomain of RNA polymerase alpha subunit"/>
    <property type="match status" value="2"/>
</dbReference>
<evidence type="ECO:0000313" key="7">
    <source>
        <dbReference type="WBParaSite" id="GPUH_0001516601-mRNA-1"/>
    </source>
</evidence>
<evidence type="ECO:0000313" key="5">
    <source>
        <dbReference type="EMBL" id="VDN25449.1"/>
    </source>
</evidence>
<evidence type="ECO:0000313" key="6">
    <source>
        <dbReference type="Proteomes" id="UP000271098"/>
    </source>
</evidence>
<dbReference type="PANTHER" id="PTHR11800">
    <property type="entry name" value="DNA-DIRECTED RNA POLYMERASE"/>
    <property type="match status" value="1"/>
</dbReference>